<reference evidence="1 2" key="1">
    <citation type="submission" date="2023-08" db="EMBL/GenBank/DDBJ databases">
        <authorList>
            <person name="Du S."/>
            <person name="Wu Z."/>
            <person name="Wu Y."/>
            <person name="Yang M."/>
            <person name="Shao J."/>
            <person name="Liu H."/>
            <person name="Zhao Y."/>
            <person name="Zhang Z."/>
        </authorList>
    </citation>
    <scope>NUCLEOTIDE SEQUENCE [LARGE SCALE GENOMIC DNA]</scope>
</reference>
<evidence type="ECO:0000313" key="2">
    <source>
        <dbReference type="Proteomes" id="UP001301519"/>
    </source>
</evidence>
<sequence>MDNTTVKQDVHKLTILKKHRKCKFGMFSKKGNLAINRIVKSSSSFKIAFDKMKELTKFYPEATDTSVRDSVYLYFEHKNKTLN</sequence>
<accession>A0AAX4G2P0</accession>
<gene>
    <name evidence="1" type="ORF">HTVC041P_gp7</name>
</gene>
<organism evidence="1 2">
    <name type="scientific">Pelagibacter phage HTVC041P</name>
    <dbReference type="NCBI Taxonomy" id="3072833"/>
    <lineage>
        <taxon>Viruses</taxon>
        <taxon>Duplodnaviria</taxon>
        <taxon>Heunggongvirae</taxon>
        <taxon>Uroviricota</taxon>
        <taxon>Caudoviricetes</taxon>
        <taxon>Autographivirales</taxon>
        <taxon>Autographivirales incertae sedis</taxon>
        <taxon>Aequorvirus</taxon>
        <taxon>Aequorvirus HTVC041P</taxon>
    </lineage>
</organism>
<name>A0AAX4G2P0_9CAUD</name>
<keyword evidence="2" id="KW-1185">Reference proteome</keyword>
<proteinExistence type="predicted"/>
<evidence type="ECO:0000313" key="1">
    <source>
        <dbReference type="EMBL" id="WOZ55741.1"/>
    </source>
</evidence>
<dbReference type="EMBL" id="OR420753">
    <property type="protein sequence ID" value="WOZ55741.1"/>
    <property type="molecule type" value="Genomic_DNA"/>
</dbReference>
<dbReference type="Proteomes" id="UP001301519">
    <property type="component" value="Segment"/>
</dbReference>
<protein>
    <submittedName>
        <fullName evidence="1">Uncharacterized protein</fullName>
    </submittedName>
</protein>